<evidence type="ECO:0000256" key="2">
    <source>
        <dbReference type="ARBA" id="ARBA00022801"/>
    </source>
</evidence>
<comment type="caution">
    <text evidence="5">The sequence shown here is derived from an EMBL/GenBank/DDBJ whole genome shotgun (WGS) entry which is preliminary data.</text>
</comment>
<evidence type="ECO:0000256" key="3">
    <source>
        <dbReference type="ARBA" id="ARBA00023085"/>
    </source>
</evidence>
<dbReference type="Proteomes" id="UP001143543">
    <property type="component" value="Unassembled WGS sequence"/>
</dbReference>
<dbReference type="PANTHER" id="PTHR31321:SF57">
    <property type="entry name" value="PECTINESTERASE 53-RELATED"/>
    <property type="match status" value="1"/>
</dbReference>
<protein>
    <recommendedName>
        <fullName evidence="4">Pectinesterase catalytic domain-containing protein</fullName>
    </recommendedName>
</protein>
<evidence type="ECO:0000256" key="1">
    <source>
        <dbReference type="ARBA" id="ARBA00008891"/>
    </source>
</evidence>
<dbReference type="Gene3D" id="2.160.20.10">
    <property type="entry name" value="Single-stranded right-handed beta-helix, Pectin lyase-like"/>
    <property type="match status" value="1"/>
</dbReference>
<keyword evidence="6" id="KW-1185">Reference proteome</keyword>
<dbReference type="SUPFAM" id="SSF51126">
    <property type="entry name" value="Pectin lyase-like"/>
    <property type="match status" value="1"/>
</dbReference>
<sequence length="501" mass="55340">MFFFTATISYAQSGNIVSMQPEPGRNGVPIDTQLKIKFKNTPELGVAGKIKIYDAKTDSLVDVLDMSIPPGPTEPNKVKAPYIKNPYKYESTNYTNINTKAGTPSGGAEPTSDAYQLTIIGRFTDGFHFYPVIVNGNEATIYLHNNMLTYNTSYYITIDKSVFVVEGQEFKGITKQDDWVFSTKKKAPSHVHTITVAADGSADFSTVQGAIDFVPDYKKEPTAIYIKNGRYEEIVYFKNKTNVTFKGESREGVVVCYRNNEVFNPHPVNVATNEWPGTYPSRRAAFMVDNSTGILLQDLTIESINPEPAQAEGLLINGAENVVKNVTIIGSGDALQANGSAYFYNVSVTGIGDNILGRGPCYFEESTFITTGGPHMWIRNTKANHGNVFKKCTFKSIGDAEAVIARAPVNKKFTYPYAEAVLLNCRLQGVVPEGFGPVGGETSNIHFWEYNSISLIDGKPVDTSKRHPVTKQLTLPNDKDVIENYRNPAYILGDWVLPFIE</sequence>
<dbReference type="PANTHER" id="PTHR31321">
    <property type="entry name" value="ACYL-COA THIOESTER HYDROLASE YBHC-RELATED"/>
    <property type="match status" value="1"/>
</dbReference>
<keyword evidence="2" id="KW-0378">Hydrolase</keyword>
<evidence type="ECO:0000313" key="5">
    <source>
        <dbReference type="EMBL" id="GLB50149.1"/>
    </source>
</evidence>
<dbReference type="InterPro" id="IPR012334">
    <property type="entry name" value="Pectin_lyas_fold"/>
</dbReference>
<dbReference type="EMBL" id="BRVO01000003">
    <property type="protein sequence ID" value="GLB50149.1"/>
    <property type="molecule type" value="Genomic_DNA"/>
</dbReference>
<organism evidence="5 6">
    <name type="scientific">Neptunitalea lumnitzerae</name>
    <dbReference type="NCBI Taxonomy" id="2965509"/>
    <lineage>
        <taxon>Bacteria</taxon>
        <taxon>Pseudomonadati</taxon>
        <taxon>Bacteroidota</taxon>
        <taxon>Flavobacteriia</taxon>
        <taxon>Flavobacteriales</taxon>
        <taxon>Flavobacteriaceae</taxon>
        <taxon>Neptunitalea</taxon>
    </lineage>
</organism>
<feature type="domain" description="Pectinesterase catalytic" evidence="4">
    <location>
        <begin position="194"/>
        <end position="401"/>
    </location>
</feature>
<gene>
    <name evidence="5" type="ORF">Y10_25170</name>
</gene>
<keyword evidence="3" id="KW-0063">Aspartyl esterase</keyword>
<name>A0ABQ5ML91_9FLAO</name>
<dbReference type="InterPro" id="IPR011050">
    <property type="entry name" value="Pectin_lyase_fold/virulence"/>
</dbReference>
<dbReference type="Pfam" id="PF01095">
    <property type="entry name" value="Pectinesterase"/>
    <property type="match status" value="1"/>
</dbReference>
<accession>A0ABQ5ML91</accession>
<reference evidence="5" key="1">
    <citation type="submission" date="2022-07" db="EMBL/GenBank/DDBJ databases">
        <title>Taxonomy of Novel Oxalotrophic and Methylotrophic Bacteria.</title>
        <authorList>
            <person name="Sahin N."/>
            <person name="Tani A."/>
        </authorList>
    </citation>
    <scope>NUCLEOTIDE SEQUENCE</scope>
    <source>
        <strain evidence="5">Y10</strain>
    </source>
</reference>
<evidence type="ECO:0000259" key="4">
    <source>
        <dbReference type="Pfam" id="PF01095"/>
    </source>
</evidence>
<dbReference type="InterPro" id="IPR000070">
    <property type="entry name" value="Pectinesterase_cat"/>
</dbReference>
<evidence type="ECO:0000313" key="6">
    <source>
        <dbReference type="Proteomes" id="UP001143543"/>
    </source>
</evidence>
<comment type="similarity">
    <text evidence="1">Belongs to the pectinesterase family.</text>
</comment>
<proteinExistence type="inferred from homology"/>